<keyword evidence="3" id="KW-1185">Reference proteome</keyword>
<keyword evidence="2" id="KW-0614">Plasmid</keyword>
<gene>
    <name evidence="2" type="ordered locus">KPHS_p201230</name>
</gene>
<dbReference type="AlphaFoldDB" id="A0A0H3GZ25"/>
<dbReference type="KEGG" id="kpm:KPHS_p201230"/>
<reference evidence="3" key="1">
    <citation type="journal article" date="2012" name="J. Bacteriol.">
        <title>Complete genome sequence of Klebsiella pneumoniae subsp. pneumoniae HS11286, a multidrug-resistant strain isolated from human sputum.</title>
        <authorList>
            <person name="Liu P."/>
            <person name="Li P."/>
            <person name="Jiang X."/>
            <person name="Bi D."/>
            <person name="Xie Y."/>
            <person name="Tai C."/>
            <person name="Deng Z."/>
            <person name="Rajakumar K."/>
            <person name="Ou H.Y."/>
        </authorList>
    </citation>
    <scope>NUCLEOTIDE SEQUENCE [LARGE SCALE GENOMIC DNA]</scope>
    <source>
        <strain evidence="3">HS11286</strain>
        <plasmid evidence="3">pKPHS2</plasmid>
    </source>
</reference>
<dbReference type="GeneID" id="11844936"/>
<evidence type="ECO:0000313" key="2">
    <source>
        <dbReference type="EMBL" id="AEW92172.1"/>
    </source>
</evidence>
<organism evidence="2 3">
    <name type="scientific">Klebsiella pneumoniae subsp. pneumoniae (strain HS11286)</name>
    <dbReference type="NCBI Taxonomy" id="1125630"/>
    <lineage>
        <taxon>Bacteria</taxon>
        <taxon>Pseudomonadati</taxon>
        <taxon>Pseudomonadota</taxon>
        <taxon>Gammaproteobacteria</taxon>
        <taxon>Enterobacterales</taxon>
        <taxon>Enterobacteriaceae</taxon>
        <taxon>Klebsiella/Raoultella group</taxon>
        <taxon>Klebsiella</taxon>
        <taxon>Klebsiella pneumoniae complex</taxon>
    </lineage>
</organism>
<dbReference type="EMBL" id="CP003224">
    <property type="protein sequence ID" value="AEW92172.1"/>
    <property type="molecule type" value="Genomic_DNA"/>
</dbReference>
<protein>
    <submittedName>
        <fullName evidence="2">Uncharacterized protein</fullName>
    </submittedName>
</protein>
<sequence>METATAELKDHESVRLSKGSPGKPGATSGCIALNPPACRVFLPEKCCYNLFVQCAVSAFLVNQSPGLPGDTAVHSLYDTVMFACFLSRLFLLIMYDICHTVDCVMNRNCST</sequence>
<dbReference type="HOGENOM" id="CLU_2155001_0_0_6"/>
<evidence type="ECO:0000256" key="1">
    <source>
        <dbReference type="SAM" id="MobiDB-lite"/>
    </source>
</evidence>
<name>A0A0H3GZ25_KLEPH</name>
<dbReference type="Proteomes" id="UP000007841">
    <property type="component" value="Plasmid pKPHS2"/>
</dbReference>
<feature type="region of interest" description="Disordered" evidence="1">
    <location>
        <begin position="1"/>
        <end position="27"/>
    </location>
</feature>
<proteinExistence type="predicted"/>
<dbReference type="RefSeq" id="WP_014343507.1">
    <property type="nucleotide sequence ID" value="NC_016846.1"/>
</dbReference>
<evidence type="ECO:0000313" key="3">
    <source>
        <dbReference type="Proteomes" id="UP000007841"/>
    </source>
</evidence>
<geneLocation type="plasmid" evidence="2 3">
    <name>pKPHS2</name>
</geneLocation>
<dbReference type="RefSeq" id="YP_005229739.1">
    <property type="nucleotide sequence ID" value="NC_016846.1"/>
</dbReference>
<dbReference type="GeneID" id="39485254"/>
<accession>A0A0H3GZ25</accession>